<dbReference type="InterPro" id="IPR044888">
    <property type="entry name" value="Mediatior_Med7_sf"/>
</dbReference>
<evidence type="ECO:0000256" key="7">
    <source>
        <dbReference type="ARBA" id="ARBA00023242"/>
    </source>
</evidence>
<dbReference type="InterPro" id="IPR037212">
    <property type="entry name" value="Med7/Med21-like"/>
</dbReference>
<proteinExistence type="inferred from homology"/>
<comment type="caution">
    <text evidence="10">The sequence shown here is derived from an EMBL/GenBank/DDBJ whole genome shotgun (WGS) entry which is preliminary data.</text>
</comment>
<gene>
    <name evidence="10" type="ORF">NEOLI_004236</name>
</gene>
<evidence type="ECO:0000256" key="8">
    <source>
        <dbReference type="RuleBase" id="RU364060"/>
    </source>
</evidence>
<reference evidence="10 11" key="1">
    <citation type="submission" date="2016-04" db="EMBL/GenBank/DDBJ databases">
        <title>Evolutionary innovation and constraint leading to complex multicellularity in the Ascomycota.</title>
        <authorList>
            <person name="Cisse O."/>
            <person name="Nguyen A."/>
            <person name="Hewitt D.A."/>
            <person name="Jedd G."/>
            <person name="Stajich J.E."/>
        </authorList>
    </citation>
    <scope>NUCLEOTIDE SEQUENCE [LARGE SCALE GENOMIC DNA]</scope>
    <source>
        <strain evidence="10 11">DAH-3</strain>
    </source>
</reference>
<dbReference type="Gene3D" id="6.10.140.1520">
    <property type="match status" value="1"/>
</dbReference>
<evidence type="ECO:0000256" key="1">
    <source>
        <dbReference type="ARBA" id="ARBA00004123"/>
    </source>
</evidence>
<dbReference type="GO" id="GO:0016592">
    <property type="term" value="C:mediator complex"/>
    <property type="evidence" value="ECO:0007669"/>
    <property type="project" value="InterPro"/>
</dbReference>
<comment type="function">
    <text evidence="8">Component of the Mediator complex, a coactivator involved in the regulated transcription of nearly all RNA polymerase II-dependent genes. Mediator functions as a bridge to convey information from gene-specific regulatory proteins to the basal RNA polymerase II transcription machinery.</text>
</comment>
<dbReference type="Gene3D" id="6.10.140.200">
    <property type="match status" value="1"/>
</dbReference>
<dbReference type="STRING" id="1198029.A0A1U7LU50"/>
<dbReference type="Pfam" id="PF05983">
    <property type="entry name" value="Med7"/>
    <property type="match status" value="1"/>
</dbReference>
<evidence type="ECO:0000256" key="3">
    <source>
        <dbReference type="ARBA" id="ARBA00020631"/>
    </source>
</evidence>
<evidence type="ECO:0000256" key="6">
    <source>
        <dbReference type="ARBA" id="ARBA00023163"/>
    </source>
</evidence>
<dbReference type="GO" id="GO:0003712">
    <property type="term" value="F:transcription coregulator activity"/>
    <property type="evidence" value="ECO:0007669"/>
    <property type="project" value="InterPro"/>
</dbReference>
<dbReference type="GO" id="GO:0006357">
    <property type="term" value="P:regulation of transcription by RNA polymerase II"/>
    <property type="evidence" value="ECO:0007669"/>
    <property type="project" value="InterPro"/>
</dbReference>
<comment type="subcellular location">
    <subcellularLocation>
        <location evidence="1 8">Nucleus</location>
    </subcellularLocation>
</comment>
<keyword evidence="7 8" id="KW-0539">Nucleus</keyword>
<dbReference type="OrthoDB" id="10253553at2759"/>
<dbReference type="GO" id="GO:0070847">
    <property type="term" value="C:core mediator complex"/>
    <property type="evidence" value="ECO:0007669"/>
    <property type="project" value="TreeGrafter"/>
</dbReference>
<keyword evidence="6 8" id="KW-0804">Transcription</keyword>
<sequence>MADAELGSAFPRPPVHFRLFSDHNLNELAQASAKGSPISGNLEYLKPPLPPRDGGSYNVFGEFWPIPETLPSLKDMEIQQLYVEDQASEGHAPGPQTIMNMKSLSRQLLLNYLELVGVMGINPEKFPEKIEHLRILFINIHHLLNEYRPHQARETLALLMEDFLSKSRAQIENARRACADTQETLQELSSREDPKDLSPVSFDSLETNPTCEFAQKQKDLEVWKQLENIEKDLENIEKDL</sequence>
<name>A0A1U7LU50_NEOID</name>
<dbReference type="AlphaFoldDB" id="A0A1U7LU50"/>
<dbReference type="InterPro" id="IPR009244">
    <property type="entry name" value="Mediatior_Med7"/>
</dbReference>
<evidence type="ECO:0000313" key="11">
    <source>
        <dbReference type="Proteomes" id="UP000186594"/>
    </source>
</evidence>
<comment type="subunit">
    <text evidence="8">Component of the Mediator complex.</text>
</comment>
<feature type="region of interest" description="Disordered" evidence="9">
    <location>
        <begin position="185"/>
        <end position="204"/>
    </location>
</feature>
<dbReference type="Proteomes" id="UP000186594">
    <property type="component" value="Unassembled WGS sequence"/>
</dbReference>
<dbReference type="EMBL" id="LXFE01000221">
    <property type="protein sequence ID" value="OLL26200.1"/>
    <property type="molecule type" value="Genomic_DNA"/>
</dbReference>
<dbReference type="PANTHER" id="PTHR21428:SF11">
    <property type="entry name" value="MEDIATOR OF RNA POLYMERASE II TRANSCRIPTION SUBUNIT 7"/>
    <property type="match status" value="1"/>
</dbReference>
<evidence type="ECO:0000256" key="9">
    <source>
        <dbReference type="SAM" id="MobiDB-lite"/>
    </source>
</evidence>
<accession>A0A1U7LU50</accession>
<dbReference type="OMA" id="IHDSYSM"/>
<evidence type="ECO:0000313" key="10">
    <source>
        <dbReference type="EMBL" id="OLL26200.1"/>
    </source>
</evidence>
<evidence type="ECO:0000256" key="2">
    <source>
        <dbReference type="ARBA" id="ARBA00009994"/>
    </source>
</evidence>
<evidence type="ECO:0000256" key="4">
    <source>
        <dbReference type="ARBA" id="ARBA00023015"/>
    </source>
</evidence>
<dbReference type="PANTHER" id="PTHR21428">
    <property type="entry name" value="MEDIATOR OF RNA POLYMERASE II TRANSCRIPTION SUBUNIT 7"/>
    <property type="match status" value="1"/>
</dbReference>
<dbReference type="SUPFAM" id="SSF140718">
    <property type="entry name" value="Mediator hinge subcomplex-like"/>
    <property type="match status" value="1"/>
</dbReference>
<organism evidence="10 11">
    <name type="scientific">Neolecta irregularis (strain DAH-3)</name>
    <dbReference type="NCBI Taxonomy" id="1198029"/>
    <lineage>
        <taxon>Eukaryota</taxon>
        <taxon>Fungi</taxon>
        <taxon>Dikarya</taxon>
        <taxon>Ascomycota</taxon>
        <taxon>Taphrinomycotina</taxon>
        <taxon>Neolectales</taxon>
        <taxon>Neolectaceae</taxon>
        <taxon>Neolecta</taxon>
    </lineage>
</organism>
<keyword evidence="11" id="KW-1185">Reference proteome</keyword>
<evidence type="ECO:0000256" key="5">
    <source>
        <dbReference type="ARBA" id="ARBA00023159"/>
    </source>
</evidence>
<keyword evidence="5 8" id="KW-0010">Activator</keyword>
<comment type="similarity">
    <text evidence="2 8">Belongs to the Mediator complex subunit 7 family.</text>
</comment>
<protein>
    <recommendedName>
        <fullName evidence="3 8">Mediator of RNA polymerase II transcription subunit 7</fullName>
    </recommendedName>
</protein>
<keyword evidence="4 8" id="KW-0805">Transcription regulation</keyword>